<evidence type="ECO:0000313" key="2">
    <source>
        <dbReference type="Proteomes" id="UP001187192"/>
    </source>
</evidence>
<name>A0AA88DGC6_FICCA</name>
<comment type="caution">
    <text evidence="1">The sequence shown here is derived from an EMBL/GenBank/DDBJ whole genome shotgun (WGS) entry which is preliminary data.</text>
</comment>
<dbReference type="Proteomes" id="UP001187192">
    <property type="component" value="Unassembled WGS sequence"/>
</dbReference>
<accession>A0AA88DGC6</accession>
<proteinExistence type="predicted"/>
<evidence type="ECO:0000313" key="1">
    <source>
        <dbReference type="EMBL" id="GMN54492.1"/>
    </source>
</evidence>
<gene>
    <name evidence="1" type="ORF">TIFTF001_023629</name>
</gene>
<protein>
    <submittedName>
        <fullName evidence="1">Uncharacterized protein</fullName>
    </submittedName>
</protein>
<sequence>MAMASRAIIKKTFPQLYASSSSVLSSTACFSTAHEFAEGSNNIDNAVKEGLQEAKHQGLSMPEDVARDGAVKAAEKADAVGETAEETLEKIKDKAA</sequence>
<keyword evidence="2" id="KW-1185">Reference proteome</keyword>
<dbReference type="EMBL" id="BTGU01000051">
    <property type="protein sequence ID" value="GMN54492.1"/>
    <property type="molecule type" value="Genomic_DNA"/>
</dbReference>
<dbReference type="Gramene" id="FCD_00012172-RA">
    <property type="protein sequence ID" value="FCD_00012172-RA:cds"/>
    <property type="gene ID" value="FCD_00012172"/>
</dbReference>
<dbReference type="AlphaFoldDB" id="A0AA88DGC6"/>
<reference evidence="1" key="1">
    <citation type="submission" date="2023-07" db="EMBL/GenBank/DDBJ databases">
        <title>draft genome sequence of fig (Ficus carica).</title>
        <authorList>
            <person name="Takahashi T."/>
            <person name="Nishimura K."/>
        </authorList>
    </citation>
    <scope>NUCLEOTIDE SEQUENCE</scope>
</reference>
<organism evidence="1 2">
    <name type="scientific">Ficus carica</name>
    <name type="common">Common fig</name>
    <dbReference type="NCBI Taxonomy" id="3494"/>
    <lineage>
        <taxon>Eukaryota</taxon>
        <taxon>Viridiplantae</taxon>
        <taxon>Streptophyta</taxon>
        <taxon>Embryophyta</taxon>
        <taxon>Tracheophyta</taxon>
        <taxon>Spermatophyta</taxon>
        <taxon>Magnoliopsida</taxon>
        <taxon>eudicotyledons</taxon>
        <taxon>Gunneridae</taxon>
        <taxon>Pentapetalae</taxon>
        <taxon>rosids</taxon>
        <taxon>fabids</taxon>
        <taxon>Rosales</taxon>
        <taxon>Moraceae</taxon>
        <taxon>Ficeae</taxon>
        <taxon>Ficus</taxon>
    </lineage>
</organism>
<dbReference type="PROSITE" id="PS51257">
    <property type="entry name" value="PROKAR_LIPOPROTEIN"/>
    <property type="match status" value="1"/>
</dbReference>